<gene>
    <name evidence="1" type="ORF">DHETER_LOCUS5531</name>
</gene>
<comment type="caution">
    <text evidence="1">The sequence shown here is derived from an EMBL/GenBank/DDBJ whole genome shotgun (WGS) entry which is preliminary data.</text>
</comment>
<organism evidence="1 2">
    <name type="scientific">Dentiscutata heterogama</name>
    <dbReference type="NCBI Taxonomy" id="1316150"/>
    <lineage>
        <taxon>Eukaryota</taxon>
        <taxon>Fungi</taxon>
        <taxon>Fungi incertae sedis</taxon>
        <taxon>Mucoromycota</taxon>
        <taxon>Glomeromycotina</taxon>
        <taxon>Glomeromycetes</taxon>
        <taxon>Diversisporales</taxon>
        <taxon>Gigasporaceae</taxon>
        <taxon>Dentiscutata</taxon>
    </lineage>
</organism>
<sequence>NISQDNSALANLSEMLKNIKFSDLMQAEKFLTIPEENITYEVPKNDQAIEELVEIFTNECDLEYSDPDEVDDSSETPIITSNEALKGLETIHLYLLQHKNTSEHLKLVDKIKKVIREKKVNTMQQATINSYFS</sequence>
<dbReference type="Proteomes" id="UP000789702">
    <property type="component" value="Unassembled WGS sequence"/>
</dbReference>
<feature type="non-terminal residue" evidence="1">
    <location>
        <position position="1"/>
    </location>
</feature>
<proteinExistence type="predicted"/>
<name>A0ACA9LYI4_9GLOM</name>
<reference evidence="1" key="1">
    <citation type="submission" date="2021-06" db="EMBL/GenBank/DDBJ databases">
        <authorList>
            <person name="Kallberg Y."/>
            <person name="Tangrot J."/>
            <person name="Rosling A."/>
        </authorList>
    </citation>
    <scope>NUCLEOTIDE SEQUENCE</scope>
    <source>
        <strain evidence="1">IL203A</strain>
    </source>
</reference>
<evidence type="ECO:0000313" key="1">
    <source>
        <dbReference type="EMBL" id="CAG8558315.1"/>
    </source>
</evidence>
<keyword evidence="2" id="KW-1185">Reference proteome</keyword>
<protein>
    <submittedName>
        <fullName evidence="1">14640_t:CDS:1</fullName>
    </submittedName>
</protein>
<dbReference type="EMBL" id="CAJVPU010006234">
    <property type="protein sequence ID" value="CAG8558315.1"/>
    <property type="molecule type" value="Genomic_DNA"/>
</dbReference>
<evidence type="ECO:0000313" key="2">
    <source>
        <dbReference type="Proteomes" id="UP000789702"/>
    </source>
</evidence>
<accession>A0ACA9LYI4</accession>